<evidence type="ECO:0000256" key="1">
    <source>
        <dbReference type="SAM" id="Phobius"/>
    </source>
</evidence>
<reference evidence="3" key="1">
    <citation type="journal article" date="2024" name="Syst. Appl. Microbiol.">
        <title>First single-strain enrichments of Electrothrix cable bacteria, description of E. aestuarii sp. nov. and E. rattekaaiensis sp. nov., and proposal of a cable bacteria taxonomy following the rules of the SeqCode.</title>
        <authorList>
            <person name="Plum-Jensen L.E."/>
            <person name="Schramm A."/>
            <person name="Marshall I.P.G."/>
        </authorList>
    </citation>
    <scope>NUCLEOTIDE SEQUENCE</scope>
    <source>
        <strain evidence="3">Rat1</strain>
    </source>
</reference>
<sequence length="117" mass="12738">MLKKISPLLPALISSSAILCATFFSQSATKMLNDSIQEMTGGVLPIATTLALTCFEYYLLPGVAALTLCIISWTEWKVQDRPKRLAVQVYLLAAFLLLTTVLFAATAIPFACFCDTL</sequence>
<reference evidence="3" key="2">
    <citation type="submission" date="2024-06" db="EMBL/GenBank/DDBJ databases">
        <authorList>
            <person name="Plum-Jensen L.E."/>
            <person name="Schramm A."/>
            <person name="Marshall I.P.G."/>
        </authorList>
    </citation>
    <scope>NUCLEOTIDE SEQUENCE</scope>
    <source>
        <strain evidence="3">Rat1</strain>
    </source>
</reference>
<proteinExistence type="predicted"/>
<keyword evidence="1" id="KW-0472">Membrane</keyword>
<gene>
    <name evidence="3" type="ORF">Q3M24_06580</name>
</gene>
<dbReference type="KEGG" id="eaj:Q3M24_06580"/>
<keyword evidence="1" id="KW-0812">Transmembrane</keyword>
<feature type="transmembrane region" description="Helical" evidence="1">
    <location>
        <begin position="49"/>
        <end position="73"/>
    </location>
</feature>
<dbReference type="AlphaFoldDB" id="A0AAU8LYW3"/>
<accession>A0AAU8LYW3</accession>
<feature type="transmembrane region" description="Helical" evidence="1">
    <location>
        <begin position="85"/>
        <end position="111"/>
    </location>
</feature>
<organism evidence="3">
    <name type="scientific">Candidatus Electrothrix aestuarii</name>
    <dbReference type="NCBI Taxonomy" id="3062594"/>
    <lineage>
        <taxon>Bacteria</taxon>
        <taxon>Pseudomonadati</taxon>
        <taxon>Thermodesulfobacteriota</taxon>
        <taxon>Desulfobulbia</taxon>
        <taxon>Desulfobulbales</taxon>
        <taxon>Desulfobulbaceae</taxon>
        <taxon>Candidatus Electrothrix</taxon>
    </lineage>
</organism>
<protein>
    <submittedName>
        <fullName evidence="3">Uncharacterized protein</fullName>
    </submittedName>
</protein>
<evidence type="ECO:0000313" key="3">
    <source>
        <dbReference type="EMBL" id="XCN74405.1"/>
    </source>
</evidence>
<feature type="chain" id="PRO_5043964301" evidence="2">
    <location>
        <begin position="20"/>
        <end position="117"/>
    </location>
</feature>
<dbReference type="EMBL" id="CP159373">
    <property type="protein sequence ID" value="XCN74405.1"/>
    <property type="molecule type" value="Genomic_DNA"/>
</dbReference>
<keyword evidence="2" id="KW-0732">Signal</keyword>
<evidence type="ECO:0000256" key="2">
    <source>
        <dbReference type="SAM" id="SignalP"/>
    </source>
</evidence>
<keyword evidence="1" id="KW-1133">Transmembrane helix</keyword>
<name>A0AAU8LYW3_9BACT</name>
<feature type="signal peptide" evidence="2">
    <location>
        <begin position="1"/>
        <end position="19"/>
    </location>
</feature>